<evidence type="ECO:0000313" key="2">
    <source>
        <dbReference type="EMBL" id="GAU95495.1"/>
    </source>
</evidence>
<dbReference type="Proteomes" id="UP000186922">
    <property type="component" value="Unassembled WGS sequence"/>
</dbReference>
<dbReference type="InterPro" id="IPR018170">
    <property type="entry name" value="Aldo/ket_reductase_CS"/>
</dbReference>
<evidence type="ECO:0000259" key="1">
    <source>
        <dbReference type="Pfam" id="PF00248"/>
    </source>
</evidence>
<dbReference type="PROSITE" id="PS00062">
    <property type="entry name" value="ALDOKETO_REDUCTASE_2"/>
    <property type="match status" value="1"/>
</dbReference>
<gene>
    <name evidence="2" type="primary">RvY_07104</name>
    <name evidence="2" type="synonym">RvY_07104.1</name>
    <name evidence="2" type="ORF">RvY_07104-1</name>
</gene>
<organism evidence="2 3">
    <name type="scientific">Ramazzottius varieornatus</name>
    <name type="common">Water bear</name>
    <name type="synonym">Tardigrade</name>
    <dbReference type="NCBI Taxonomy" id="947166"/>
    <lineage>
        <taxon>Eukaryota</taxon>
        <taxon>Metazoa</taxon>
        <taxon>Ecdysozoa</taxon>
        <taxon>Tardigrada</taxon>
        <taxon>Eutardigrada</taxon>
        <taxon>Parachela</taxon>
        <taxon>Hypsibioidea</taxon>
        <taxon>Ramazzottiidae</taxon>
        <taxon>Ramazzottius</taxon>
    </lineage>
</organism>
<feature type="domain" description="NADP-dependent oxidoreductase" evidence="1">
    <location>
        <begin position="59"/>
        <end position="218"/>
    </location>
</feature>
<dbReference type="STRING" id="947166.A0A1D1V461"/>
<dbReference type="GO" id="GO:0016491">
    <property type="term" value="F:oxidoreductase activity"/>
    <property type="evidence" value="ECO:0007669"/>
    <property type="project" value="InterPro"/>
</dbReference>
<name>A0A1D1V461_RAMVA</name>
<sequence>MILFRGLHCSLKIGNRKYISMLRAWLTSQTCKSVQLMRLHGLCILTDADKKFKHPKHPHTFFRDIDPLLVWNELELLVDAGLAKSIGLCNFNREQVQHILDNSRIKPANLEIEIHPYLPQSDLVSFCLEHDVAVTAFAPFGSSNHSGEDAAVPLLLEEPILKRIGDKYGKSPAQVVLHWLVQQNISVLPRAEKLSDLREDFEIFDFNLDDGDLLDIAQLGMKNVRYHSLDYWRDAPNYPWTEDGNHTH</sequence>
<dbReference type="EMBL" id="BDGG01000003">
    <property type="protein sequence ID" value="GAU95495.1"/>
    <property type="molecule type" value="Genomic_DNA"/>
</dbReference>
<comment type="caution">
    <text evidence="2">The sequence shown here is derived from an EMBL/GenBank/DDBJ whole genome shotgun (WGS) entry which is preliminary data.</text>
</comment>
<accession>A0A1D1V461</accession>
<dbReference type="Pfam" id="PF00248">
    <property type="entry name" value="Aldo_ket_red"/>
    <property type="match status" value="1"/>
</dbReference>
<dbReference type="Gene3D" id="3.20.20.100">
    <property type="entry name" value="NADP-dependent oxidoreductase domain"/>
    <property type="match status" value="1"/>
</dbReference>
<dbReference type="AlphaFoldDB" id="A0A1D1V461"/>
<keyword evidence="3" id="KW-1185">Reference proteome</keyword>
<dbReference type="InterPro" id="IPR020471">
    <property type="entry name" value="AKR"/>
</dbReference>
<evidence type="ECO:0000313" key="3">
    <source>
        <dbReference type="Proteomes" id="UP000186922"/>
    </source>
</evidence>
<dbReference type="OrthoDB" id="416253at2759"/>
<proteinExistence type="predicted"/>
<reference evidence="2 3" key="1">
    <citation type="journal article" date="2016" name="Nat. Commun.">
        <title>Extremotolerant tardigrade genome and improved radiotolerance of human cultured cells by tardigrade-unique protein.</title>
        <authorList>
            <person name="Hashimoto T."/>
            <person name="Horikawa D.D."/>
            <person name="Saito Y."/>
            <person name="Kuwahara H."/>
            <person name="Kozuka-Hata H."/>
            <person name="Shin-I T."/>
            <person name="Minakuchi Y."/>
            <person name="Ohishi K."/>
            <person name="Motoyama A."/>
            <person name="Aizu T."/>
            <person name="Enomoto A."/>
            <person name="Kondo K."/>
            <person name="Tanaka S."/>
            <person name="Hara Y."/>
            <person name="Koshikawa S."/>
            <person name="Sagara H."/>
            <person name="Miura T."/>
            <person name="Yokobori S."/>
            <person name="Miyagawa K."/>
            <person name="Suzuki Y."/>
            <person name="Kubo T."/>
            <person name="Oyama M."/>
            <person name="Kohara Y."/>
            <person name="Fujiyama A."/>
            <person name="Arakawa K."/>
            <person name="Katayama T."/>
            <person name="Toyoda A."/>
            <person name="Kunieda T."/>
        </authorList>
    </citation>
    <scope>NUCLEOTIDE SEQUENCE [LARGE SCALE GENOMIC DNA]</scope>
    <source>
        <strain evidence="2 3">YOKOZUNA-1</strain>
    </source>
</reference>
<dbReference type="PANTHER" id="PTHR43827:SF14">
    <property type="entry name" value="NADP-DEPENDENT OXIDOREDUCTASE DOMAIN-CONTAINING PROTEIN"/>
    <property type="match status" value="1"/>
</dbReference>
<dbReference type="SUPFAM" id="SSF51430">
    <property type="entry name" value="NAD(P)-linked oxidoreductase"/>
    <property type="match status" value="1"/>
</dbReference>
<dbReference type="PANTHER" id="PTHR43827">
    <property type="entry name" value="2,5-DIKETO-D-GLUCONIC ACID REDUCTASE"/>
    <property type="match status" value="1"/>
</dbReference>
<dbReference type="InterPro" id="IPR036812">
    <property type="entry name" value="NAD(P)_OxRdtase_dom_sf"/>
</dbReference>
<dbReference type="PRINTS" id="PR00069">
    <property type="entry name" value="ALDKETRDTASE"/>
</dbReference>
<protein>
    <recommendedName>
        <fullName evidence="1">NADP-dependent oxidoreductase domain-containing protein</fullName>
    </recommendedName>
</protein>
<dbReference type="InterPro" id="IPR023210">
    <property type="entry name" value="NADP_OxRdtase_dom"/>
</dbReference>